<protein>
    <submittedName>
        <fullName evidence="1">DUF1850 domain-containing protein</fullName>
    </submittedName>
</protein>
<sequence length="173" mass="20174">MKRKKVILPILFSALFVALVSIFLPIHKVFTFTEYRTDHPKTYYIKMADEQEFQIRYVHSIFLTDVVESYRVTHQNTIQSLSMQYEDVGIGLPGFAEEGESLSVKNGMYTLTYEHNIIPSFVLFIGDVNADLAFRYKGHEVDLKNYLTRGKSYTFRVQRQSFYQLMKGVNMNG</sequence>
<proteinExistence type="predicted"/>
<dbReference type="EMBL" id="JBHSNP010000028">
    <property type="protein sequence ID" value="MFC5604605.1"/>
    <property type="molecule type" value="Genomic_DNA"/>
</dbReference>
<dbReference type="Pfam" id="PF08905">
    <property type="entry name" value="DUF1850"/>
    <property type="match status" value="1"/>
</dbReference>
<comment type="caution">
    <text evidence="1">The sequence shown here is derived from an EMBL/GenBank/DDBJ whole genome shotgun (WGS) entry which is preliminary data.</text>
</comment>
<dbReference type="InterPro" id="IPR015001">
    <property type="entry name" value="DUF1850"/>
</dbReference>
<dbReference type="RefSeq" id="WP_381446537.1">
    <property type="nucleotide sequence ID" value="NZ_JBHSNP010000028.1"/>
</dbReference>
<organism evidence="1 2">
    <name type="scientific">Sporosarcina koreensis</name>
    <dbReference type="NCBI Taxonomy" id="334735"/>
    <lineage>
        <taxon>Bacteria</taxon>
        <taxon>Bacillati</taxon>
        <taxon>Bacillota</taxon>
        <taxon>Bacilli</taxon>
        <taxon>Bacillales</taxon>
        <taxon>Caryophanaceae</taxon>
        <taxon>Sporosarcina</taxon>
    </lineage>
</organism>
<evidence type="ECO:0000313" key="2">
    <source>
        <dbReference type="Proteomes" id="UP001596071"/>
    </source>
</evidence>
<name>A0ABW0U347_9BACL</name>
<reference evidence="2" key="1">
    <citation type="journal article" date="2019" name="Int. J. Syst. Evol. Microbiol.">
        <title>The Global Catalogue of Microorganisms (GCM) 10K type strain sequencing project: providing services to taxonomists for standard genome sequencing and annotation.</title>
        <authorList>
            <consortium name="The Broad Institute Genomics Platform"/>
            <consortium name="The Broad Institute Genome Sequencing Center for Infectious Disease"/>
            <person name="Wu L."/>
            <person name="Ma J."/>
        </authorList>
    </citation>
    <scope>NUCLEOTIDE SEQUENCE [LARGE SCALE GENOMIC DNA]</scope>
    <source>
        <strain evidence="2">KACC 11299</strain>
    </source>
</reference>
<dbReference type="Proteomes" id="UP001596071">
    <property type="component" value="Unassembled WGS sequence"/>
</dbReference>
<gene>
    <name evidence="1" type="ORF">ACFPTP_15330</name>
</gene>
<accession>A0ABW0U347</accession>
<keyword evidence="2" id="KW-1185">Reference proteome</keyword>
<evidence type="ECO:0000313" key="1">
    <source>
        <dbReference type="EMBL" id="MFC5604605.1"/>
    </source>
</evidence>